<dbReference type="EMBL" id="BA000043">
    <property type="protein sequence ID" value="BAD76843.1"/>
    <property type="molecule type" value="Genomic_DNA"/>
</dbReference>
<reference evidence="2 3" key="1">
    <citation type="journal article" date="2004" name="Nucleic Acids Res.">
        <title>Thermoadaptation trait revealed by the genome sequence of thermophilic Geobacillus kaustophilus.</title>
        <authorList>
            <person name="Takami H."/>
            <person name="Takaki Y."/>
            <person name="Chee G.J."/>
            <person name="Nishi S."/>
            <person name="Shimamura S."/>
            <person name="Suzuki H."/>
            <person name="Matsui S."/>
            <person name="Uchiyama I."/>
        </authorList>
    </citation>
    <scope>NUCLEOTIDE SEQUENCE [LARGE SCALE GENOMIC DNA]</scope>
    <source>
        <strain evidence="2 3">HTA426</strain>
    </source>
</reference>
<keyword evidence="3" id="KW-1185">Reference proteome</keyword>
<dbReference type="KEGG" id="gka:GK2558"/>
<accession>Q5KWU3</accession>
<dbReference type="HOGENOM" id="CLU_3099253_0_0_9"/>
<sequence length="51" mass="6044">MPSPLLALFDSHKATPPRKGEGERRQRIACIKRRRILRIVRPFIQSFRWAS</sequence>
<evidence type="ECO:0000313" key="2">
    <source>
        <dbReference type="EMBL" id="BAD76843.1"/>
    </source>
</evidence>
<protein>
    <submittedName>
        <fullName evidence="2">Uncharacterized protein</fullName>
    </submittedName>
</protein>
<dbReference type="AlphaFoldDB" id="Q5KWU3"/>
<feature type="region of interest" description="Disordered" evidence="1">
    <location>
        <begin position="1"/>
        <end position="25"/>
    </location>
</feature>
<feature type="compositionally biased region" description="Basic and acidic residues" evidence="1">
    <location>
        <begin position="10"/>
        <end position="25"/>
    </location>
</feature>
<proteinExistence type="predicted"/>
<organism evidence="2 3">
    <name type="scientific">Geobacillus kaustophilus (strain HTA426)</name>
    <dbReference type="NCBI Taxonomy" id="235909"/>
    <lineage>
        <taxon>Bacteria</taxon>
        <taxon>Bacillati</taxon>
        <taxon>Bacillota</taxon>
        <taxon>Bacilli</taxon>
        <taxon>Bacillales</taxon>
        <taxon>Anoxybacillaceae</taxon>
        <taxon>Geobacillus</taxon>
        <taxon>Geobacillus thermoleovorans group</taxon>
    </lineage>
</organism>
<evidence type="ECO:0000256" key="1">
    <source>
        <dbReference type="SAM" id="MobiDB-lite"/>
    </source>
</evidence>
<name>Q5KWU3_GEOKA</name>
<gene>
    <name evidence="2" type="ordered locus">GK2558</name>
</gene>
<dbReference type="Proteomes" id="UP000001172">
    <property type="component" value="Chromosome"/>
</dbReference>
<evidence type="ECO:0000313" key="3">
    <source>
        <dbReference type="Proteomes" id="UP000001172"/>
    </source>
</evidence>